<dbReference type="InterPro" id="IPR009049">
    <property type="entry name" value="Argininosuccinate_lyase"/>
</dbReference>
<dbReference type="EMBL" id="MNUY01000008">
    <property type="protein sequence ID" value="OIO15502.1"/>
    <property type="molecule type" value="Genomic_DNA"/>
</dbReference>
<dbReference type="SUPFAM" id="SSF48557">
    <property type="entry name" value="L-aspartase-like"/>
    <property type="match status" value="1"/>
</dbReference>
<name>A0A1J4TYL3_9BACT</name>
<comment type="caution">
    <text evidence="7">The sequence shown here is derived from an EMBL/GenBank/DDBJ whole genome shotgun (WGS) entry which is preliminary data.</text>
</comment>
<dbReference type="AlphaFoldDB" id="A0A1J4TYL3"/>
<dbReference type="Gene3D" id="1.10.275.10">
    <property type="entry name" value="Fumarase/aspartase (N-terminal domain)"/>
    <property type="match status" value="1"/>
</dbReference>
<dbReference type="PRINTS" id="PR00149">
    <property type="entry name" value="FUMRATELYASE"/>
</dbReference>
<dbReference type="Pfam" id="PF14698">
    <property type="entry name" value="ASL_C2"/>
    <property type="match status" value="1"/>
</dbReference>
<keyword evidence="4" id="KW-0028">Amino-acid biosynthesis</keyword>
<sequence length="487" mass="55216">MKTNEFIVSKTQQALDLNLVPYDLWATKVHVLMLVKQNIIEKSKARNILSALFEIGNEFKQGKFSIDPNKGLHLTIEAKVIEKIGDDGYFMHTARSRNDQVMTCEMLYLKEKALKMMKQLLDTQETLTAKATGHIETIMPGYTHMQPAKPTTFGQWCLAYNDMFIKCFENLEYIFDKYDLCPLGAAESYGTSWNVDRAYTARLLGFSKVWEIPQEAISSRGFPQLAYLGVLKDIAIVISKIACDLLLFTTFEFGYISLSDMTAQQMGSVTGSSIMPQKKNPDVLELLRSISSRVIGYESIVANLLSGLPMGYNRDTREVKEYIELGFTKVEQALESFTGVLQTIQVNKDRMYQSVVKNYSLSTDLADYLSQKKGPPYRKVYKLVGSIVKDKIVNKKTLSHLTAKELTEESGKIDMYFNLTDGELKTVLNPLDAVMKRKHIGGASAPVMKKIVEERKKIFISYSNWIESTWVKINSAKEKTDETINNI</sequence>
<dbReference type="NCBIfam" id="TIGR00838">
    <property type="entry name" value="argH"/>
    <property type="match status" value="1"/>
</dbReference>
<comment type="similarity">
    <text evidence="4">Belongs to the lyase 1 family. Argininosuccinate lyase subfamily.</text>
</comment>
<dbReference type="PROSITE" id="PS00163">
    <property type="entry name" value="FUMARATE_LYASES"/>
    <property type="match status" value="1"/>
</dbReference>
<dbReference type="EC" id="4.3.2.1" evidence="2 4"/>
<evidence type="ECO:0000259" key="5">
    <source>
        <dbReference type="Pfam" id="PF00206"/>
    </source>
</evidence>
<evidence type="ECO:0000256" key="2">
    <source>
        <dbReference type="ARBA" id="ARBA00012338"/>
    </source>
</evidence>
<dbReference type="GO" id="GO:0042450">
    <property type="term" value="P:L-arginine biosynthetic process via ornithine"/>
    <property type="evidence" value="ECO:0007669"/>
    <property type="project" value="UniProtKB-UniRule"/>
</dbReference>
<keyword evidence="4 7" id="KW-0456">Lyase</keyword>
<protein>
    <recommendedName>
        <fullName evidence="2 4">Argininosuccinate lyase</fullName>
        <shortName evidence="4">ASAL</shortName>
        <ecNumber evidence="2 4">4.3.2.1</ecNumber>
    </recommendedName>
    <alternativeName>
        <fullName evidence="4">Arginosuccinase</fullName>
    </alternativeName>
</protein>
<evidence type="ECO:0000256" key="1">
    <source>
        <dbReference type="ARBA" id="ARBA00004941"/>
    </source>
</evidence>
<dbReference type="GO" id="GO:0005829">
    <property type="term" value="C:cytosol"/>
    <property type="evidence" value="ECO:0007669"/>
    <property type="project" value="TreeGrafter"/>
</dbReference>
<evidence type="ECO:0000313" key="7">
    <source>
        <dbReference type="EMBL" id="OIO15502.1"/>
    </source>
</evidence>
<reference evidence="7 8" key="1">
    <citation type="journal article" date="2016" name="Environ. Microbiol.">
        <title>Genomic resolution of a cold subsurface aquifer community provides metabolic insights for novel microbes adapted to high CO concentrations.</title>
        <authorList>
            <person name="Probst A.J."/>
            <person name="Castelle C.J."/>
            <person name="Singh A."/>
            <person name="Brown C.T."/>
            <person name="Anantharaman K."/>
            <person name="Sharon I."/>
            <person name="Hug L.A."/>
            <person name="Burstein D."/>
            <person name="Emerson J.B."/>
            <person name="Thomas B.C."/>
            <person name="Banfield J.F."/>
        </authorList>
    </citation>
    <scope>NUCLEOTIDE SEQUENCE [LARGE SCALE GENOMIC DNA]</scope>
    <source>
        <strain evidence="7">CG1_02_37_22</strain>
    </source>
</reference>
<dbReference type="CDD" id="cd01359">
    <property type="entry name" value="Argininosuccinate_lyase"/>
    <property type="match status" value="1"/>
</dbReference>
<proteinExistence type="inferred from homology"/>
<dbReference type="Gene3D" id="1.10.40.30">
    <property type="entry name" value="Fumarase/aspartase (C-terminal domain)"/>
    <property type="match status" value="1"/>
</dbReference>
<dbReference type="PRINTS" id="PR00145">
    <property type="entry name" value="ARGSUCLYASE"/>
</dbReference>
<evidence type="ECO:0000256" key="3">
    <source>
        <dbReference type="ARBA" id="ARBA00022571"/>
    </source>
</evidence>
<gene>
    <name evidence="4" type="primary">argH</name>
    <name evidence="7" type="ORF">AUJ73_00505</name>
</gene>
<keyword evidence="4" id="KW-0963">Cytoplasm</keyword>
<dbReference type="InterPro" id="IPR024083">
    <property type="entry name" value="Fumarase/histidase_N"/>
</dbReference>
<organism evidence="7 8">
    <name type="scientific">Candidatus Gottesmanbacteria bacterium CG1_02_37_22</name>
    <dbReference type="NCBI Taxonomy" id="1805209"/>
    <lineage>
        <taxon>Bacteria</taxon>
        <taxon>Candidatus Gottesmaniibacteriota</taxon>
    </lineage>
</organism>
<dbReference type="InterPro" id="IPR022761">
    <property type="entry name" value="Fumarate_lyase_N"/>
</dbReference>
<comment type="pathway">
    <text evidence="1 4">Amino-acid biosynthesis; L-arginine biosynthesis; L-arginine from L-ornithine and carbamoyl phosphate: step 3/3.</text>
</comment>
<feature type="domain" description="Fumarate lyase N-terminal" evidence="5">
    <location>
        <begin position="26"/>
        <end position="296"/>
    </location>
</feature>
<evidence type="ECO:0000313" key="8">
    <source>
        <dbReference type="Proteomes" id="UP000183120"/>
    </source>
</evidence>
<dbReference type="STRING" id="1805209.AUJ73_00505"/>
<dbReference type="InterPro" id="IPR020557">
    <property type="entry name" value="Fumarate_lyase_CS"/>
</dbReference>
<evidence type="ECO:0000259" key="6">
    <source>
        <dbReference type="Pfam" id="PF14698"/>
    </source>
</evidence>
<accession>A0A1J4TYL3</accession>
<dbReference type="Gene3D" id="1.20.200.10">
    <property type="entry name" value="Fumarase/aspartase (Central domain)"/>
    <property type="match status" value="1"/>
</dbReference>
<dbReference type="PANTHER" id="PTHR43814">
    <property type="entry name" value="ARGININOSUCCINATE LYASE"/>
    <property type="match status" value="1"/>
</dbReference>
<dbReference type="InterPro" id="IPR008948">
    <property type="entry name" value="L-Aspartase-like"/>
</dbReference>
<keyword evidence="3 4" id="KW-0055">Arginine biosynthesis</keyword>
<evidence type="ECO:0000256" key="4">
    <source>
        <dbReference type="HAMAP-Rule" id="MF_00006"/>
    </source>
</evidence>
<dbReference type="Proteomes" id="UP000183120">
    <property type="component" value="Unassembled WGS sequence"/>
</dbReference>
<dbReference type="Pfam" id="PF00206">
    <property type="entry name" value="Lyase_1"/>
    <property type="match status" value="1"/>
</dbReference>
<feature type="domain" description="Argininosuccinate lyase C-terminal" evidence="6">
    <location>
        <begin position="359"/>
        <end position="418"/>
    </location>
</feature>
<dbReference type="InterPro" id="IPR029419">
    <property type="entry name" value="Arg_succ_lyase_C"/>
</dbReference>
<dbReference type="InterPro" id="IPR000362">
    <property type="entry name" value="Fumarate_lyase_fam"/>
</dbReference>
<dbReference type="PANTHER" id="PTHR43814:SF1">
    <property type="entry name" value="ARGININOSUCCINATE LYASE"/>
    <property type="match status" value="1"/>
</dbReference>
<comment type="subcellular location">
    <subcellularLocation>
        <location evidence="4">Cytoplasm</location>
    </subcellularLocation>
</comment>
<dbReference type="GO" id="GO:0004056">
    <property type="term" value="F:argininosuccinate lyase activity"/>
    <property type="evidence" value="ECO:0007669"/>
    <property type="project" value="UniProtKB-UniRule"/>
</dbReference>
<comment type="catalytic activity">
    <reaction evidence="4">
        <text>2-(N(omega)-L-arginino)succinate = fumarate + L-arginine</text>
        <dbReference type="Rhea" id="RHEA:24020"/>
        <dbReference type="ChEBI" id="CHEBI:29806"/>
        <dbReference type="ChEBI" id="CHEBI:32682"/>
        <dbReference type="ChEBI" id="CHEBI:57472"/>
        <dbReference type="EC" id="4.3.2.1"/>
    </reaction>
</comment>
<dbReference type="HAMAP" id="MF_00006">
    <property type="entry name" value="Arg_succ_lyase"/>
    <property type="match status" value="1"/>
</dbReference>
<dbReference type="UniPathway" id="UPA00068">
    <property type="reaction ID" value="UER00114"/>
</dbReference>